<accession>A0A370QI46</accession>
<gene>
    <name evidence="2" type="ORF">C8D90_10827</name>
</gene>
<dbReference type="PROSITE" id="PS51186">
    <property type="entry name" value="GNAT"/>
    <property type="match status" value="1"/>
</dbReference>
<comment type="caution">
    <text evidence="2">The sequence shown here is derived from an EMBL/GenBank/DDBJ whole genome shotgun (WGS) entry which is preliminary data.</text>
</comment>
<dbReference type="CDD" id="cd04301">
    <property type="entry name" value="NAT_SF"/>
    <property type="match status" value="1"/>
</dbReference>
<dbReference type="SUPFAM" id="SSF55729">
    <property type="entry name" value="Acyl-CoA N-acyltransferases (Nat)"/>
    <property type="match status" value="1"/>
</dbReference>
<dbReference type="InterPro" id="IPR000182">
    <property type="entry name" value="GNAT_dom"/>
</dbReference>
<dbReference type="EMBL" id="QRAP01000008">
    <property type="protein sequence ID" value="RDK87760.1"/>
    <property type="molecule type" value="Genomic_DNA"/>
</dbReference>
<proteinExistence type="predicted"/>
<sequence>MMNQLYIRDYCPDDFGALCALFLRAVRETASRDYSPEQVAAWAQIDESLWRKKFSCSDVSVAIYQGDVAGFIAVQNDYIDLLYVSPECARRGIATALLSHLQRQHPQTRFRVEASITARPFFQQQGYWVVKAQQVEVRGRVFTNYVMHKAST</sequence>
<evidence type="ECO:0000259" key="1">
    <source>
        <dbReference type="PROSITE" id="PS51186"/>
    </source>
</evidence>
<reference evidence="2 3" key="1">
    <citation type="submission" date="2018-07" db="EMBL/GenBank/DDBJ databases">
        <title>Genomic Encyclopedia of Type Strains, Phase IV (KMG-IV): sequencing the most valuable type-strain genomes for metagenomic binning, comparative biology and taxonomic classification.</title>
        <authorList>
            <person name="Goeker M."/>
        </authorList>
    </citation>
    <scope>NUCLEOTIDE SEQUENCE [LARGE SCALE GENOMIC DNA]</scope>
    <source>
        <strain evidence="2 3">DSM 103736</strain>
    </source>
</reference>
<organism evidence="2 3">
    <name type="scientific">Enterobacillus tribolii</name>
    <dbReference type="NCBI Taxonomy" id="1487935"/>
    <lineage>
        <taxon>Bacteria</taxon>
        <taxon>Pseudomonadati</taxon>
        <taxon>Pseudomonadota</taxon>
        <taxon>Gammaproteobacteria</taxon>
        <taxon>Enterobacterales</taxon>
        <taxon>Hafniaceae</taxon>
        <taxon>Enterobacillus</taxon>
    </lineage>
</organism>
<dbReference type="NCBIfam" id="NF007338">
    <property type="entry name" value="PRK09831.1"/>
    <property type="match status" value="1"/>
</dbReference>
<dbReference type="InterPro" id="IPR052564">
    <property type="entry name" value="N-acetyltrans/Recomb-assoc"/>
</dbReference>
<protein>
    <submittedName>
        <fullName evidence="2">GNAT family acetyltransferase</fullName>
    </submittedName>
</protein>
<dbReference type="InterPro" id="IPR016181">
    <property type="entry name" value="Acyl_CoA_acyltransferase"/>
</dbReference>
<dbReference type="AlphaFoldDB" id="A0A370QI46"/>
<dbReference type="PANTHER" id="PTHR43451:SF1">
    <property type="entry name" value="ACETYLTRANSFERASE"/>
    <property type="match status" value="1"/>
</dbReference>
<dbReference type="GO" id="GO:0016747">
    <property type="term" value="F:acyltransferase activity, transferring groups other than amino-acyl groups"/>
    <property type="evidence" value="ECO:0007669"/>
    <property type="project" value="InterPro"/>
</dbReference>
<dbReference type="Proteomes" id="UP000254848">
    <property type="component" value="Unassembled WGS sequence"/>
</dbReference>
<keyword evidence="2" id="KW-0808">Transferase</keyword>
<evidence type="ECO:0000313" key="2">
    <source>
        <dbReference type="EMBL" id="RDK87760.1"/>
    </source>
</evidence>
<dbReference type="Pfam" id="PF13673">
    <property type="entry name" value="Acetyltransf_10"/>
    <property type="match status" value="1"/>
</dbReference>
<dbReference type="Gene3D" id="3.40.630.30">
    <property type="match status" value="1"/>
</dbReference>
<dbReference type="PANTHER" id="PTHR43451">
    <property type="entry name" value="ACETYLTRANSFERASE (GNAT) FAMILY PROTEIN"/>
    <property type="match status" value="1"/>
</dbReference>
<evidence type="ECO:0000313" key="3">
    <source>
        <dbReference type="Proteomes" id="UP000254848"/>
    </source>
</evidence>
<name>A0A370QI46_9GAMM</name>
<keyword evidence="3" id="KW-1185">Reference proteome</keyword>
<feature type="domain" description="N-acetyltransferase" evidence="1">
    <location>
        <begin position="5"/>
        <end position="152"/>
    </location>
</feature>